<evidence type="ECO:0000256" key="6">
    <source>
        <dbReference type="ARBA" id="ARBA00023125"/>
    </source>
</evidence>
<comment type="caution">
    <text evidence="12">The sequence shown here is derived from an EMBL/GenBank/DDBJ whole genome shotgun (WGS) entry which is preliminary data.</text>
</comment>
<feature type="region of interest" description="Disordered" evidence="10">
    <location>
        <begin position="146"/>
        <end position="167"/>
    </location>
</feature>
<dbReference type="SUPFAM" id="SSF103612">
    <property type="entry name" value="SBT domain"/>
    <property type="match status" value="1"/>
</dbReference>
<feature type="region of interest" description="Disordered" evidence="10">
    <location>
        <begin position="234"/>
        <end position="270"/>
    </location>
</feature>
<comment type="subcellular location">
    <subcellularLocation>
        <location evidence="1">Nucleus</location>
    </subcellularLocation>
</comment>
<evidence type="ECO:0000313" key="12">
    <source>
        <dbReference type="EMBL" id="RLM85021.1"/>
    </source>
</evidence>
<keyword evidence="3 9" id="KW-0863">Zinc-finger</keyword>
<dbReference type="Proteomes" id="UP000275267">
    <property type="component" value="Unassembled WGS sequence"/>
</dbReference>
<dbReference type="PANTHER" id="PTHR31251">
    <property type="entry name" value="SQUAMOSA PROMOTER-BINDING-LIKE PROTEIN 4"/>
    <property type="match status" value="1"/>
</dbReference>
<dbReference type="OrthoDB" id="514967at2759"/>
<reference evidence="13" key="1">
    <citation type="journal article" date="2019" name="Nat. Commun.">
        <title>The genome of broomcorn millet.</title>
        <authorList>
            <person name="Zou C."/>
            <person name="Miki D."/>
            <person name="Li D."/>
            <person name="Tang Q."/>
            <person name="Xiao L."/>
            <person name="Rajput S."/>
            <person name="Deng P."/>
            <person name="Jia W."/>
            <person name="Huang R."/>
            <person name="Zhang M."/>
            <person name="Sun Y."/>
            <person name="Hu J."/>
            <person name="Fu X."/>
            <person name="Schnable P.S."/>
            <person name="Li F."/>
            <person name="Zhang H."/>
            <person name="Feng B."/>
            <person name="Zhu X."/>
            <person name="Liu R."/>
            <person name="Schnable J.C."/>
            <person name="Zhu J.-K."/>
            <person name="Zhang H."/>
        </authorList>
    </citation>
    <scope>NUCLEOTIDE SEQUENCE [LARGE SCALE GENOMIC DNA]</scope>
</reference>
<evidence type="ECO:0000256" key="8">
    <source>
        <dbReference type="ARBA" id="ARBA00023242"/>
    </source>
</evidence>
<keyword evidence="7" id="KW-0804">Transcription</keyword>
<dbReference type="Gene3D" id="4.10.1100.10">
    <property type="entry name" value="Transcription factor, SBP-box domain"/>
    <property type="match status" value="1"/>
</dbReference>
<keyword evidence="6" id="KW-0238">DNA-binding</keyword>
<evidence type="ECO:0000256" key="2">
    <source>
        <dbReference type="ARBA" id="ARBA00022723"/>
    </source>
</evidence>
<evidence type="ECO:0000259" key="11">
    <source>
        <dbReference type="PROSITE" id="PS51141"/>
    </source>
</evidence>
<feature type="domain" description="SBP-type" evidence="11">
    <location>
        <begin position="167"/>
        <end position="244"/>
    </location>
</feature>
<dbReference type="STRING" id="4540.A0A3L6QPN2"/>
<dbReference type="InterPro" id="IPR004333">
    <property type="entry name" value="SBP_dom"/>
</dbReference>
<dbReference type="AlphaFoldDB" id="A0A3L6QPN2"/>
<name>A0A3L6QPN2_PANMI</name>
<evidence type="ECO:0000256" key="9">
    <source>
        <dbReference type="PROSITE-ProRule" id="PRU00470"/>
    </source>
</evidence>
<dbReference type="FunFam" id="4.10.1100.10:FF:000001">
    <property type="entry name" value="Squamosa promoter-binding-like protein 14"/>
    <property type="match status" value="1"/>
</dbReference>
<protein>
    <recommendedName>
        <fullName evidence="11">SBP-type domain-containing protein</fullName>
    </recommendedName>
</protein>
<keyword evidence="8" id="KW-0539">Nucleus</keyword>
<accession>A0A3L6QPN2</accession>
<dbReference type="GO" id="GO:0008270">
    <property type="term" value="F:zinc ion binding"/>
    <property type="evidence" value="ECO:0007669"/>
    <property type="project" value="UniProtKB-KW"/>
</dbReference>
<evidence type="ECO:0000313" key="13">
    <source>
        <dbReference type="Proteomes" id="UP000275267"/>
    </source>
</evidence>
<dbReference type="EMBL" id="PQIB02000011">
    <property type="protein sequence ID" value="RLM85021.1"/>
    <property type="molecule type" value="Genomic_DNA"/>
</dbReference>
<keyword evidence="4" id="KW-0862">Zinc</keyword>
<proteinExistence type="predicted"/>
<evidence type="ECO:0000256" key="7">
    <source>
        <dbReference type="ARBA" id="ARBA00023163"/>
    </source>
</evidence>
<dbReference type="InterPro" id="IPR036893">
    <property type="entry name" value="SBP_sf"/>
</dbReference>
<evidence type="ECO:0000256" key="10">
    <source>
        <dbReference type="SAM" id="MobiDB-lite"/>
    </source>
</evidence>
<feature type="compositionally biased region" description="Polar residues" evidence="10">
    <location>
        <begin position="247"/>
        <end position="264"/>
    </location>
</feature>
<dbReference type="GO" id="GO:0005634">
    <property type="term" value="C:nucleus"/>
    <property type="evidence" value="ECO:0007669"/>
    <property type="project" value="UniProtKB-SubCell"/>
</dbReference>
<dbReference type="Pfam" id="PF03110">
    <property type="entry name" value="SBP"/>
    <property type="match status" value="1"/>
</dbReference>
<evidence type="ECO:0000256" key="1">
    <source>
        <dbReference type="ARBA" id="ARBA00004123"/>
    </source>
</evidence>
<dbReference type="InterPro" id="IPR044817">
    <property type="entry name" value="SBP-like"/>
</dbReference>
<sequence>MGPEPALGAAAVALPPLRGAAWCVLAVNRELQLGHGHGRAVAISAVAREETVELAWPPLLGVSFMDWDLKMPVSWDLADLEHDAVPAIAAATAAPPAAASARGAPSRAECSVDLKLGGLGEFGAADRMKEPAAPVPAGAATAPAVVPSASPMKRPRSGASGAGGAQCPSCAVDGCKADLSKCRDYHRRHKVCEAHSKTPVVVVAGREMRFCQQCSRFHLLAEFDDAKRSCRKRLDGHNRRRRKPQPDTMNSGSFMTSQQGTRFSSFPAPRPEPSWSGVIKSEDSSYYTHHQVLSTRPHFAGSTSSYSKEGRRFPFLQDGDQVSFSAGAAALEVSTVCQPLLKTVAPPPESSSSSKIFSDGLTPVLDLDCALSLLSSPANSSSVDVSRMVQPTEHIPMAQPLVPSLHPQQQQQHHQFGGSPGWFACSQAGSSGVASAAGAGGFACPPSVESEQLNTVLVVPSADGHEMNYHGIFHVGGEGSSDGTSPSLPFSWQ</sequence>
<evidence type="ECO:0000256" key="3">
    <source>
        <dbReference type="ARBA" id="ARBA00022771"/>
    </source>
</evidence>
<dbReference type="GO" id="GO:0003677">
    <property type="term" value="F:DNA binding"/>
    <property type="evidence" value="ECO:0007669"/>
    <property type="project" value="UniProtKB-KW"/>
</dbReference>
<dbReference type="PANTHER" id="PTHR31251:SF208">
    <property type="entry name" value="SQUAMOSA PROMOTER-BINDING-LIKE PROTEIN 18"/>
    <property type="match status" value="1"/>
</dbReference>
<organism evidence="12 13">
    <name type="scientific">Panicum miliaceum</name>
    <name type="common">Proso millet</name>
    <name type="synonym">Broomcorn millet</name>
    <dbReference type="NCBI Taxonomy" id="4540"/>
    <lineage>
        <taxon>Eukaryota</taxon>
        <taxon>Viridiplantae</taxon>
        <taxon>Streptophyta</taxon>
        <taxon>Embryophyta</taxon>
        <taxon>Tracheophyta</taxon>
        <taxon>Spermatophyta</taxon>
        <taxon>Magnoliopsida</taxon>
        <taxon>Liliopsida</taxon>
        <taxon>Poales</taxon>
        <taxon>Poaceae</taxon>
        <taxon>PACMAD clade</taxon>
        <taxon>Panicoideae</taxon>
        <taxon>Panicodae</taxon>
        <taxon>Paniceae</taxon>
        <taxon>Panicinae</taxon>
        <taxon>Panicum</taxon>
        <taxon>Panicum sect. Panicum</taxon>
    </lineage>
</organism>
<dbReference type="PROSITE" id="PS51141">
    <property type="entry name" value="ZF_SBP"/>
    <property type="match status" value="1"/>
</dbReference>
<keyword evidence="2" id="KW-0479">Metal-binding</keyword>
<keyword evidence="13" id="KW-1185">Reference proteome</keyword>
<evidence type="ECO:0000256" key="5">
    <source>
        <dbReference type="ARBA" id="ARBA00023015"/>
    </source>
</evidence>
<keyword evidence="5" id="KW-0805">Transcription regulation</keyword>
<gene>
    <name evidence="12" type="ORF">C2845_PM04G20700</name>
</gene>
<evidence type="ECO:0000256" key="4">
    <source>
        <dbReference type="ARBA" id="ARBA00022833"/>
    </source>
</evidence>